<feature type="domain" description="RNA polymerase sigma-70 region 2" evidence="3">
    <location>
        <begin position="473"/>
        <end position="518"/>
    </location>
</feature>
<dbReference type="EMBL" id="BRXU01000004">
    <property type="protein sequence ID" value="GLC50978.1"/>
    <property type="molecule type" value="Genomic_DNA"/>
</dbReference>
<feature type="region of interest" description="Disordered" evidence="2">
    <location>
        <begin position="682"/>
        <end position="706"/>
    </location>
</feature>
<proteinExistence type="inferred from homology"/>
<organism evidence="4 5">
    <name type="scientific">Pleodorina starrii</name>
    <dbReference type="NCBI Taxonomy" id="330485"/>
    <lineage>
        <taxon>Eukaryota</taxon>
        <taxon>Viridiplantae</taxon>
        <taxon>Chlorophyta</taxon>
        <taxon>core chlorophytes</taxon>
        <taxon>Chlorophyceae</taxon>
        <taxon>CS clade</taxon>
        <taxon>Chlamydomonadales</taxon>
        <taxon>Volvocaceae</taxon>
        <taxon>Pleodorina</taxon>
    </lineage>
</organism>
<feature type="region of interest" description="Disordered" evidence="2">
    <location>
        <begin position="199"/>
        <end position="253"/>
    </location>
</feature>
<dbReference type="GO" id="GO:0003700">
    <property type="term" value="F:DNA-binding transcription factor activity"/>
    <property type="evidence" value="ECO:0007669"/>
    <property type="project" value="InterPro"/>
</dbReference>
<feature type="compositionally biased region" description="Low complexity" evidence="2">
    <location>
        <begin position="231"/>
        <end position="250"/>
    </location>
</feature>
<feature type="region of interest" description="Disordered" evidence="2">
    <location>
        <begin position="732"/>
        <end position="751"/>
    </location>
</feature>
<feature type="compositionally biased region" description="Low complexity" evidence="2">
    <location>
        <begin position="316"/>
        <end position="325"/>
    </location>
</feature>
<dbReference type="SUPFAM" id="SSF88946">
    <property type="entry name" value="Sigma2 domain of RNA polymerase sigma factors"/>
    <property type="match status" value="2"/>
</dbReference>
<dbReference type="Proteomes" id="UP001165080">
    <property type="component" value="Unassembled WGS sequence"/>
</dbReference>
<feature type="region of interest" description="Disordered" evidence="2">
    <location>
        <begin position="298"/>
        <end position="325"/>
    </location>
</feature>
<evidence type="ECO:0000256" key="2">
    <source>
        <dbReference type="SAM" id="MobiDB-lite"/>
    </source>
</evidence>
<protein>
    <recommendedName>
        <fullName evidence="3">RNA polymerase sigma-70 region 2 domain-containing protein</fullName>
    </recommendedName>
</protein>
<dbReference type="AlphaFoldDB" id="A0A9W6BFU0"/>
<dbReference type="InterPro" id="IPR050239">
    <property type="entry name" value="Sigma-70_RNA_pol_init_factors"/>
</dbReference>
<gene>
    <name evidence="4" type="primary">PLESTMB000533</name>
    <name evidence="4" type="ORF">PLESTB_000452900</name>
</gene>
<dbReference type="GO" id="GO:0006352">
    <property type="term" value="P:DNA-templated transcription initiation"/>
    <property type="evidence" value="ECO:0007669"/>
    <property type="project" value="InterPro"/>
</dbReference>
<sequence>MLGCKLQGKGCGCTQHAFSSRSRPISPIPSQTLRCHTLASATAFTTLTKANDSVSSSIVTLSVEPLSRRLAADEPAIDDESFALSSAASATNAAINLQPRKSLAKDGQRLSLDSLPHRLTAVESSTNGHSFAASSFINTAANADPNPLLRGSPAEEGQRLLAEVLRRSAEILRLEAELRTEMTAFLAATSDLTLTQTPAPTQEQLQQQQQQQQQPSQSPATPRSQPPPHQPQQRRQASSSRSSSSSRDSSGALDGVFDPLALAGAPASADRPTGLTLPSLSLPAVGAASGEAASAGLAAGAGSRAERRRQNWRRGAAAAPAAAAPAHEAKYKTYGSGSMTILMGSFSKDHILSAQEEQLLASAAQDFMRLDDLTRLLAAVLRRPPSLREMAQSLQCEESALRVRLDCGSRARTLLAQKNYRLVVNIAKRMLRSGGGGGGGAAASGGGGGGAAGAGGGAAAAGGGGSGQSLGDGGASLDDAITVGMEALMHAIRKFKPEAGYRLSTYATWWIRLHVSRLVQAQAGVITMSVYQRINVDRVRAARAKLRSQLPPGVQPSPQQVAEAAGLSPFQVTQVESMERTFAVGARSFEAPLADGELTVEDMVAQDDDAELSEGSGSSLFLDSEDFAASASLASTVEGLLASLDRGEAEALRKEFGLEQQQQDGGLAGDAAAMAAAAASGVSSGGKAPAVKPGAERLKLGRNHRQSAAKALEKLRLSSADDPRLAEWLGLRSTKSSSLPVRTPGYAKKSR</sequence>
<name>A0A9W6BFU0_9CHLO</name>
<evidence type="ECO:0000313" key="5">
    <source>
        <dbReference type="Proteomes" id="UP001165080"/>
    </source>
</evidence>
<comment type="caution">
    <text evidence="4">The sequence shown here is derived from an EMBL/GenBank/DDBJ whole genome shotgun (WGS) entry which is preliminary data.</text>
</comment>
<evidence type="ECO:0000256" key="1">
    <source>
        <dbReference type="ARBA" id="ARBA00007788"/>
    </source>
</evidence>
<dbReference type="OrthoDB" id="206108at2759"/>
<accession>A0A9W6BFU0</accession>
<evidence type="ECO:0000313" key="4">
    <source>
        <dbReference type="EMBL" id="GLC50978.1"/>
    </source>
</evidence>
<evidence type="ECO:0000259" key="3">
    <source>
        <dbReference type="Pfam" id="PF04542"/>
    </source>
</evidence>
<reference evidence="4 5" key="1">
    <citation type="journal article" date="2023" name="Commun. Biol.">
        <title>Reorganization of the ancestral sex-determining regions during the evolution of trioecy in Pleodorina starrii.</title>
        <authorList>
            <person name="Takahashi K."/>
            <person name="Suzuki S."/>
            <person name="Kawai-Toyooka H."/>
            <person name="Yamamoto K."/>
            <person name="Hamaji T."/>
            <person name="Ootsuki R."/>
            <person name="Yamaguchi H."/>
            <person name="Kawachi M."/>
            <person name="Higashiyama T."/>
            <person name="Nozaki H."/>
        </authorList>
    </citation>
    <scope>NUCLEOTIDE SEQUENCE [LARGE SCALE GENOMIC DNA]</scope>
    <source>
        <strain evidence="4 5">NIES-4479</strain>
    </source>
</reference>
<feature type="compositionally biased region" description="Low complexity" evidence="2">
    <location>
        <begin position="199"/>
        <end position="223"/>
    </location>
</feature>
<comment type="similarity">
    <text evidence="1">Belongs to the sigma-70 factor family.</text>
</comment>
<dbReference type="InterPro" id="IPR013325">
    <property type="entry name" value="RNA_pol_sigma_r2"/>
</dbReference>
<dbReference type="PANTHER" id="PTHR30603:SF47">
    <property type="entry name" value="RNA POLYMERASE SIGMA FACTOR SIGD, CHLOROPLASTIC"/>
    <property type="match status" value="1"/>
</dbReference>
<keyword evidence="5" id="KW-1185">Reference proteome</keyword>
<dbReference type="PANTHER" id="PTHR30603">
    <property type="entry name" value="RNA POLYMERASE SIGMA FACTOR RPO"/>
    <property type="match status" value="1"/>
</dbReference>
<dbReference type="Gene3D" id="1.20.120.1810">
    <property type="match status" value="1"/>
</dbReference>
<dbReference type="Pfam" id="PF04542">
    <property type="entry name" value="Sigma70_r2"/>
    <property type="match status" value="1"/>
</dbReference>
<dbReference type="InterPro" id="IPR007627">
    <property type="entry name" value="RNA_pol_sigma70_r2"/>
</dbReference>